<feature type="transmembrane region" description="Helical" evidence="1">
    <location>
        <begin position="33"/>
        <end position="57"/>
    </location>
</feature>
<feature type="transmembrane region" description="Helical" evidence="1">
    <location>
        <begin position="124"/>
        <end position="143"/>
    </location>
</feature>
<accession>A0A158GQ04</accession>
<feature type="transmembrane region" description="Helical" evidence="1">
    <location>
        <begin position="6"/>
        <end position="26"/>
    </location>
</feature>
<name>A0A158GQ04_CABSO</name>
<keyword evidence="1" id="KW-0812">Transmembrane</keyword>
<feature type="domain" description="Phosphatidic acid phosphatase type 2/haloperoxidase" evidence="2">
    <location>
        <begin position="66"/>
        <end position="144"/>
    </location>
</feature>
<feature type="transmembrane region" description="Helical" evidence="1">
    <location>
        <begin position="150"/>
        <end position="168"/>
    </location>
</feature>
<evidence type="ECO:0000256" key="1">
    <source>
        <dbReference type="SAM" id="Phobius"/>
    </source>
</evidence>
<reference evidence="3 4" key="1">
    <citation type="submission" date="2016-01" db="EMBL/GenBank/DDBJ databases">
        <authorList>
            <person name="Oliw E.H."/>
        </authorList>
    </citation>
    <scope>NUCLEOTIDE SEQUENCE [LARGE SCALE GENOMIC DNA]</scope>
    <source>
        <strain evidence="3">LMG 22029</strain>
    </source>
</reference>
<keyword evidence="1" id="KW-0472">Membrane</keyword>
<dbReference type="CDD" id="cd01610">
    <property type="entry name" value="PAP2_like"/>
    <property type="match status" value="1"/>
</dbReference>
<evidence type="ECO:0000313" key="3">
    <source>
        <dbReference type="EMBL" id="SAL33983.1"/>
    </source>
</evidence>
<proteinExistence type="predicted"/>
<feature type="transmembrane region" description="Helical" evidence="1">
    <location>
        <begin position="69"/>
        <end position="88"/>
    </location>
</feature>
<dbReference type="AlphaFoldDB" id="A0A158GQ04"/>
<dbReference type="OrthoDB" id="9034806at2"/>
<keyword evidence="1" id="KW-1133">Transmembrane helix</keyword>
<dbReference type="EMBL" id="FCOC02000009">
    <property type="protein sequence ID" value="SAL33983.1"/>
    <property type="molecule type" value="Genomic_DNA"/>
</dbReference>
<protein>
    <submittedName>
        <fullName evidence="3">PA-phosphatase like phosphoesterase</fullName>
    </submittedName>
</protein>
<dbReference type="Gene3D" id="1.20.144.10">
    <property type="entry name" value="Phosphatidic acid phosphatase type 2/haloperoxidase"/>
    <property type="match status" value="1"/>
</dbReference>
<evidence type="ECO:0000259" key="2">
    <source>
        <dbReference type="Pfam" id="PF01569"/>
    </source>
</evidence>
<sequence length="196" mass="21175">MWPVFTNIGDAAMTLPAAFICAVWIAKSDMRLAFRWALALALGMALVGVTKILYAGWDVSFPAADFRVISGHAMLSTSVWTVTFALLLRSWRLPPALGIVAGLLLGVFTGLARVHDQSHSLSEVVIGWALGAVVAAVVLRSAWRVQTQRFSPVGATAILLFVSVLTYGHTAPFERLIDAHSAGLHNRFAANIARFF</sequence>
<evidence type="ECO:0000313" key="4">
    <source>
        <dbReference type="Proteomes" id="UP000054893"/>
    </source>
</evidence>
<gene>
    <name evidence="3" type="ORF">AWB64_03270</name>
</gene>
<dbReference type="InterPro" id="IPR000326">
    <property type="entry name" value="PAP2/HPO"/>
</dbReference>
<dbReference type="Proteomes" id="UP000054893">
    <property type="component" value="Unassembled WGS sequence"/>
</dbReference>
<dbReference type="RefSeq" id="WP_060856425.1">
    <property type="nucleotide sequence ID" value="NZ_FCOC02000009.1"/>
</dbReference>
<dbReference type="SUPFAM" id="SSF48317">
    <property type="entry name" value="Acid phosphatase/Vanadium-dependent haloperoxidase"/>
    <property type="match status" value="1"/>
</dbReference>
<dbReference type="InterPro" id="IPR036938">
    <property type="entry name" value="PAP2/HPO_sf"/>
</dbReference>
<organism evidence="3 4">
    <name type="scientific">Caballeronia sordidicola</name>
    <name type="common">Burkholderia sordidicola</name>
    <dbReference type="NCBI Taxonomy" id="196367"/>
    <lineage>
        <taxon>Bacteria</taxon>
        <taxon>Pseudomonadati</taxon>
        <taxon>Pseudomonadota</taxon>
        <taxon>Betaproteobacteria</taxon>
        <taxon>Burkholderiales</taxon>
        <taxon>Burkholderiaceae</taxon>
        <taxon>Caballeronia</taxon>
    </lineage>
</organism>
<feature type="transmembrane region" description="Helical" evidence="1">
    <location>
        <begin position="95"/>
        <end position="112"/>
    </location>
</feature>
<dbReference type="Pfam" id="PF01569">
    <property type="entry name" value="PAP2"/>
    <property type="match status" value="1"/>
</dbReference>